<gene>
    <name evidence="1" type="ORF">BU653_08855</name>
</gene>
<dbReference type="Proteomes" id="UP000242704">
    <property type="component" value="Unassembled WGS sequence"/>
</dbReference>
<dbReference type="AlphaFoldDB" id="A0AAE5T051"/>
<sequence length="109" mass="13181">MISQLALTPQVVTQIQVIFDRELSFNFGIRHWRPQYQMSTLRKNTPSTKWLKMNQQCLKIYFQVSIDEAYEPIMVLRKLHRHVQMTMKEYCIPVEVELHMQITHFLTKQ</sequence>
<proteinExistence type="predicted"/>
<evidence type="ECO:0000313" key="1">
    <source>
        <dbReference type="EMBL" id="PTG12599.1"/>
    </source>
</evidence>
<reference evidence="1 2" key="1">
    <citation type="journal article" date="2016" name="Front. Microbiol.">
        <title>Comprehensive Phylogenetic Analysis of Bovine Non-aureus Staphylococci Species Based on Whole-Genome Sequencing.</title>
        <authorList>
            <person name="Naushad S."/>
            <person name="Barkema H.W."/>
            <person name="Luby C."/>
            <person name="Condas L.A."/>
            <person name="Nobrega D.B."/>
            <person name="Carson D.A."/>
            <person name="De Buck J."/>
        </authorList>
    </citation>
    <scope>NUCLEOTIDE SEQUENCE [LARGE SCALE GENOMIC DNA]</scope>
    <source>
        <strain evidence="1 2">SNUC 505</strain>
    </source>
</reference>
<organism evidence="1 2">
    <name type="scientific">Staphylococcus chromogenes</name>
    <name type="common">Staphylococcus hyicus subsp. chromogenes</name>
    <dbReference type="NCBI Taxonomy" id="46126"/>
    <lineage>
        <taxon>Bacteria</taxon>
        <taxon>Bacillati</taxon>
        <taxon>Bacillota</taxon>
        <taxon>Bacilli</taxon>
        <taxon>Bacillales</taxon>
        <taxon>Staphylococcaceae</taxon>
        <taxon>Staphylococcus</taxon>
    </lineage>
</organism>
<name>A0AAE5T051_STACR</name>
<dbReference type="RefSeq" id="WP_107360746.1">
    <property type="nucleotide sequence ID" value="NZ_PYZV01000008.1"/>
</dbReference>
<evidence type="ECO:0000313" key="2">
    <source>
        <dbReference type="Proteomes" id="UP000242704"/>
    </source>
</evidence>
<accession>A0AAE5T051</accession>
<protein>
    <submittedName>
        <fullName evidence="1">Uncharacterized protein</fullName>
    </submittedName>
</protein>
<comment type="caution">
    <text evidence="1">The sequence shown here is derived from an EMBL/GenBank/DDBJ whole genome shotgun (WGS) entry which is preliminary data.</text>
</comment>
<dbReference type="EMBL" id="PZBZ01000048">
    <property type="protein sequence ID" value="PTG12599.1"/>
    <property type="molecule type" value="Genomic_DNA"/>
</dbReference>